<dbReference type="GO" id="GO:0016791">
    <property type="term" value="F:phosphatase activity"/>
    <property type="evidence" value="ECO:0007669"/>
    <property type="project" value="TreeGrafter"/>
</dbReference>
<dbReference type="Proteomes" id="UP000446866">
    <property type="component" value="Unassembled WGS sequence"/>
</dbReference>
<accession>A0A845QF83</accession>
<dbReference type="InterPro" id="IPR050275">
    <property type="entry name" value="PGM_Phosphatase"/>
</dbReference>
<gene>
    <name evidence="1" type="ORF">D0435_00420</name>
</gene>
<evidence type="ECO:0000313" key="1">
    <source>
        <dbReference type="EMBL" id="NBH60139.1"/>
    </source>
</evidence>
<comment type="caution">
    <text evidence="1">The sequence shown here is derived from an EMBL/GenBank/DDBJ whole genome shotgun (WGS) entry which is preliminary data.</text>
</comment>
<dbReference type="SUPFAM" id="SSF53254">
    <property type="entry name" value="Phosphoglycerate mutase-like"/>
    <property type="match status" value="1"/>
</dbReference>
<dbReference type="PIRSF" id="PIRSF000709">
    <property type="entry name" value="6PFK_2-Ptase"/>
    <property type="match status" value="1"/>
</dbReference>
<dbReference type="AlphaFoldDB" id="A0A845QF83"/>
<dbReference type="RefSeq" id="WP_160200438.1">
    <property type="nucleotide sequence ID" value="NZ_QXWK01000001.1"/>
</dbReference>
<dbReference type="EMBL" id="QXWK01000001">
    <property type="protein sequence ID" value="NBH60139.1"/>
    <property type="molecule type" value="Genomic_DNA"/>
</dbReference>
<dbReference type="InterPro" id="IPR029033">
    <property type="entry name" value="His_PPase_superfam"/>
</dbReference>
<evidence type="ECO:0000313" key="2">
    <source>
        <dbReference type="Proteomes" id="UP000446866"/>
    </source>
</evidence>
<proteinExistence type="predicted"/>
<dbReference type="PANTHER" id="PTHR48100">
    <property type="entry name" value="BROAD-SPECIFICITY PHOSPHATASE YOR283W-RELATED"/>
    <property type="match status" value="1"/>
</dbReference>
<dbReference type="Pfam" id="PF00300">
    <property type="entry name" value="His_Phos_1"/>
    <property type="match status" value="1"/>
</dbReference>
<organism evidence="1 2">
    <name type="scientific">Anaerotruncus colihominis</name>
    <dbReference type="NCBI Taxonomy" id="169435"/>
    <lineage>
        <taxon>Bacteria</taxon>
        <taxon>Bacillati</taxon>
        <taxon>Bacillota</taxon>
        <taxon>Clostridia</taxon>
        <taxon>Eubacteriales</taxon>
        <taxon>Oscillospiraceae</taxon>
        <taxon>Anaerotruncus</taxon>
    </lineage>
</organism>
<protein>
    <submittedName>
        <fullName evidence="1">Histidine phosphatase family protein</fullName>
    </submittedName>
</protein>
<dbReference type="Gene3D" id="3.40.50.1240">
    <property type="entry name" value="Phosphoglycerate mutase-like"/>
    <property type="match status" value="1"/>
</dbReference>
<dbReference type="GO" id="GO:0005737">
    <property type="term" value="C:cytoplasm"/>
    <property type="evidence" value="ECO:0007669"/>
    <property type="project" value="TreeGrafter"/>
</dbReference>
<sequence length="198" mass="22333">MSDRTFYLVRHGVSILQENGRVCLGKGSDPPLAPSGFEQIEKLMETSFFRRVKSVKAVYCSPLLRSKQTAVVLAEGMREIRVESGLSEMDMGLWEGMHFKQIEKEFPLQYALRGLHPSVPPPAGETFAEAASRMEETLFRMMEAHPKEKKFLVVVHTGIASAFLCHIANKDFDENRGCRLTHCGHAVVKYRDGGFEKK</sequence>
<keyword evidence="2" id="KW-1185">Reference proteome</keyword>
<reference evidence="1 2" key="1">
    <citation type="submission" date="2018-08" db="EMBL/GenBank/DDBJ databases">
        <title>Murine metabolic-syndrome-specific gut microbial biobank.</title>
        <authorList>
            <person name="Liu C."/>
        </authorList>
    </citation>
    <scope>NUCLEOTIDE SEQUENCE [LARGE SCALE GENOMIC DNA]</scope>
    <source>
        <strain evidence="1 2">28</strain>
    </source>
</reference>
<dbReference type="PANTHER" id="PTHR48100:SF1">
    <property type="entry name" value="HISTIDINE PHOSPHATASE FAMILY PROTEIN-RELATED"/>
    <property type="match status" value="1"/>
</dbReference>
<dbReference type="InterPro" id="IPR013078">
    <property type="entry name" value="His_Pase_superF_clade-1"/>
</dbReference>
<dbReference type="CDD" id="cd07067">
    <property type="entry name" value="HP_PGM_like"/>
    <property type="match status" value="1"/>
</dbReference>
<dbReference type="SMART" id="SM00855">
    <property type="entry name" value="PGAM"/>
    <property type="match status" value="1"/>
</dbReference>
<name>A0A845QF83_9FIRM</name>